<feature type="region of interest" description="Disordered" evidence="5">
    <location>
        <begin position="1"/>
        <end position="56"/>
    </location>
</feature>
<keyword evidence="2 4" id="KW-0040">ANK repeat</keyword>
<dbReference type="InterPro" id="IPR002110">
    <property type="entry name" value="Ankyrin_rpt"/>
</dbReference>
<keyword evidence="1" id="KW-0677">Repeat</keyword>
<evidence type="ECO:0000256" key="3">
    <source>
        <dbReference type="ARBA" id="ARBA00038122"/>
    </source>
</evidence>
<reference evidence="6" key="1">
    <citation type="submission" date="2025-05" db="UniProtKB">
        <authorList>
            <consortium name="Ensembl"/>
        </authorList>
    </citation>
    <scope>IDENTIFICATION</scope>
</reference>
<dbReference type="SUPFAM" id="SSF48403">
    <property type="entry name" value="Ankyrin repeat"/>
    <property type="match status" value="1"/>
</dbReference>
<dbReference type="Proteomes" id="UP000472262">
    <property type="component" value="Unassembled WGS sequence"/>
</dbReference>
<feature type="compositionally biased region" description="Basic and acidic residues" evidence="5">
    <location>
        <begin position="136"/>
        <end position="160"/>
    </location>
</feature>
<dbReference type="InterPro" id="IPR036770">
    <property type="entry name" value="Ankyrin_rpt-contain_sf"/>
</dbReference>
<proteinExistence type="inferred from homology"/>
<keyword evidence="7" id="KW-1185">Reference proteome</keyword>
<feature type="compositionally biased region" description="Basic and acidic residues" evidence="5">
    <location>
        <begin position="22"/>
        <end position="35"/>
    </location>
</feature>
<dbReference type="PANTHER" id="PTHR14491">
    <property type="entry name" value="SOSONDOWAH, ISOFORM G"/>
    <property type="match status" value="1"/>
</dbReference>
<comment type="similarity">
    <text evidence="3">Belongs to the SOWAH family.</text>
</comment>
<dbReference type="PROSITE" id="PS50297">
    <property type="entry name" value="ANK_REP_REGION"/>
    <property type="match status" value="2"/>
</dbReference>
<protein>
    <submittedName>
        <fullName evidence="6">Uncharacterized protein</fullName>
    </submittedName>
</protein>
<dbReference type="Pfam" id="PF12796">
    <property type="entry name" value="Ank_2"/>
    <property type="match status" value="1"/>
</dbReference>
<organism evidence="6 7">
    <name type="scientific">Sinocyclocheilus grahami</name>
    <name type="common">Dianchi golden-line fish</name>
    <name type="synonym">Barbus grahami</name>
    <dbReference type="NCBI Taxonomy" id="75366"/>
    <lineage>
        <taxon>Eukaryota</taxon>
        <taxon>Metazoa</taxon>
        <taxon>Chordata</taxon>
        <taxon>Craniata</taxon>
        <taxon>Vertebrata</taxon>
        <taxon>Euteleostomi</taxon>
        <taxon>Actinopterygii</taxon>
        <taxon>Neopterygii</taxon>
        <taxon>Teleostei</taxon>
        <taxon>Ostariophysi</taxon>
        <taxon>Cypriniformes</taxon>
        <taxon>Cyprinidae</taxon>
        <taxon>Cyprininae</taxon>
        <taxon>Sinocyclocheilus</taxon>
    </lineage>
</organism>
<dbReference type="Ensembl" id="ENSSGRT00000030442.1">
    <property type="protein sequence ID" value="ENSSGRP00000028317.1"/>
    <property type="gene ID" value="ENSSGRG00000016174.1"/>
</dbReference>
<dbReference type="PROSITE" id="PS50088">
    <property type="entry name" value="ANK_REPEAT"/>
    <property type="match status" value="2"/>
</dbReference>
<dbReference type="Ensembl" id="ENSSGRT00000030441.1">
    <property type="protein sequence ID" value="ENSSGRP00000028316.1"/>
    <property type="gene ID" value="ENSSGRG00000016174.1"/>
</dbReference>
<feature type="repeat" description="ANK" evidence="4">
    <location>
        <begin position="255"/>
        <end position="287"/>
    </location>
</feature>
<sequence length="392" mass="42913">MTSANQTGAEPGCSDLATADGGTHDTHATHERRDAQPGSDAGFMDQEGPAFSVKEKESDFLAHEFIPSSSHTSGSGQHICKGLKYLTQEGLEPDVKTTTTPKPAQAFTDESAASQTQGQGLHPTEKPQEPGPEQILEDKRSDQKDLKRDDETFRTQKSCEYEPEEGMPAVVVTQPEEVSSDQAEDIHLSVMLEDMIHSDSSRNASPSNGTELSSSDLLSLKSDTVSLLSEAAISCKSDEQEGPEEDTRSVAASSVMFTALHWAAKQGRVEMADMMARSGADVNQRAGYTPLHLASLHGHDKIIQLLINNYNAKVNVRDYHGKMAAHYWSGSKDIFTEHRSHPACSWPRGRRAQCYAQLSALLSRSQSNRNISAETSSSPLELHHSHYIYIYI</sequence>
<feature type="repeat" description="ANK" evidence="4">
    <location>
        <begin position="286"/>
        <end position="319"/>
    </location>
</feature>
<evidence type="ECO:0000256" key="4">
    <source>
        <dbReference type="PROSITE-ProRule" id="PRU00023"/>
    </source>
</evidence>
<dbReference type="PANTHER" id="PTHR14491:SF9">
    <property type="entry name" value="ANKYRIN REPEAT DOMAIN-CONTAINING PROTEIN SOWAHB-LIKE"/>
    <property type="match status" value="1"/>
</dbReference>
<dbReference type="Gene3D" id="1.25.40.20">
    <property type="entry name" value="Ankyrin repeat-containing domain"/>
    <property type="match status" value="1"/>
</dbReference>
<dbReference type="AlphaFoldDB" id="A0A672LQK6"/>
<evidence type="ECO:0000256" key="2">
    <source>
        <dbReference type="ARBA" id="ARBA00023043"/>
    </source>
</evidence>
<evidence type="ECO:0000256" key="5">
    <source>
        <dbReference type="SAM" id="MobiDB-lite"/>
    </source>
</evidence>
<dbReference type="SMART" id="SM00248">
    <property type="entry name" value="ANK"/>
    <property type="match status" value="2"/>
</dbReference>
<evidence type="ECO:0000313" key="6">
    <source>
        <dbReference type="Ensembl" id="ENSSGRP00000028316.1"/>
    </source>
</evidence>
<accession>A0A672LQK6</accession>
<name>A0A672LQK6_SINGR</name>
<evidence type="ECO:0000256" key="1">
    <source>
        <dbReference type="ARBA" id="ARBA00022737"/>
    </source>
</evidence>
<evidence type="ECO:0000313" key="7">
    <source>
        <dbReference type="Proteomes" id="UP000472262"/>
    </source>
</evidence>
<feature type="region of interest" description="Disordered" evidence="5">
    <location>
        <begin position="92"/>
        <end position="170"/>
    </location>
</feature>